<organism evidence="1">
    <name type="scientific">bioreactor metagenome</name>
    <dbReference type="NCBI Taxonomy" id="1076179"/>
    <lineage>
        <taxon>unclassified sequences</taxon>
        <taxon>metagenomes</taxon>
        <taxon>ecological metagenomes</taxon>
    </lineage>
</organism>
<gene>
    <name evidence="1" type="ORF">SDC9_103780</name>
</gene>
<comment type="caution">
    <text evidence="1">The sequence shown here is derived from an EMBL/GenBank/DDBJ whole genome shotgun (WGS) entry which is preliminary data.</text>
</comment>
<dbReference type="EMBL" id="VSSQ01016019">
    <property type="protein sequence ID" value="MPM56963.1"/>
    <property type="molecule type" value="Genomic_DNA"/>
</dbReference>
<sequence length="116" mass="13494">MFSLADEIVLLHNSEDHISAFSAIFRVFQRTVGGWRFQHTDKHGYLLWFQLGGSSLEIDSGCRFNPESIVAEVNGIQIQSYNIFFRIVHLNFKCAYPFLEFHNNDPHVRNVTKQSF</sequence>
<evidence type="ECO:0000313" key="1">
    <source>
        <dbReference type="EMBL" id="MPM56963.1"/>
    </source>
</evidence>
<accession>A0A645B1C5</accession>
<reference evidence="1" key="1">
    <citation type="submission" date="2019-08" db="EMBL/GenBank/DDBJ databases">
        <authorList>
            <person name="Kucharzyk K."/>
            <person name="Murdoch R.W."/>
            <person name="Higgins S."/>
            <person name="Loffler F."/>
        </authorList>
    </citation>
    <scope>NUCLEOTIDE SEQUENCE</scope>
</reference>
<name>A0A645B1C5_9ZZZZ</name>
<proteinExistence type="predicted"/>
<protein>
    <submittedName>
        <fullName evidence="1">Uncharacterized protein</fullName>
    </submittedName>
</protein>
<dbReference type="AlphaFoldDB" id="A0A645B1C5"/>